<keyword evidence="7" id="KW-1185">Reference proteome</keyword>
<dbReference type="EMBL" id="CP020921">
    <property type="protein sequence ID" value="AWB10860.1"/>
    <property type="molecule type" value="Genomic_DNA"/>
</dbReference>
<sequence>MFSFPYLNILNYLLVFVWPLIPMYWLFVHFFTSFAKKIKFLTFILIYTLYIPYLYFLINNQSLLNMYIQTSFTLKLFGFFIFVAGAFLQLLTLSILKGRILGLNEFVLEDPGDLETRFIYKYMRHPTYLSHSLLFFGVFLISGGTMSLVVSIFDFLINNFLIIPFEERELTKRFGYKYESYKKRVKRYFFI</sequence>
<dbReference type="InterPro" id="IPR007318">
    <property type="entry name" value="Phopholipid_MeTrfase"/>
</dbReference>
<feature type="transmembrane region" description="Helical" evidence="5">
    <location>
        <begin position="133"/>
        <end position="157"/>
    </location>
</feature>
<keyword evidence="3 5" id="KW-1133">Transmembrane helix</keyword>
<evidence type="ECO:0000256" key="4">
    <source>
        <dbReference type="ARBA" id="ARBA00023136"/>
    </source>
</evidence>
<evidence type="ECO:0000256" key="1">
    <source>
        <dbReference type="ARBA" id="ARBA00004127"/>
    </source>
</evidence>
<dbReference type="OrthoDB" id="9782395at2"/>
<feature type="transmembrane region" description="Helical" evidence="5">
    <location>
        <begin position="38"/>
        <end position="56"/>
    </location>
</feature>
<evidence type="ECO:0000256" key="5">
    <source>
        <dbReference type="SAM" id="Phobius"/>
    </source>
</evidence>
<reference evidence="6 7" key="1">
    <citation type="submission" date="2017-04" db="EMBL/GenBank/DDBJ databases">
        <title>Genomic insights into metabolism of Thermodesulfobium acidiphilum.</title>
        <authorList>
            <person name="Toshchakov S.V."/>
            <person name="Frolov E.N."/>
            <person name="Kublanov I.V."/>
            <person name="Samarov N.I."/>
            <person name="Novikov A."/>
            <person name="Lebedinsky A.V."/>
            <person name="Bonch-Osmolovskaya E.A."/>
            <person name="Chernyh N.A."/>
        </authorList>
    </citation>
    <scope>NUCLEOTIDE SEQUENCE [LARGE SCALE GENOMIC DNA]</scope>
    <source>
        <strain evidence="6 7">3127-1</strain>
    </source>
</reference>
<evidence type="ECO:0000256" key="2">
    <source>
        <dbReference type="ARBA" id="ARBA00022692"/>
    </source>
</evidence>
<accession>A0A2R4W2B0</accession>
<evidence type="ECO:0000313" key="7">
    <source>
        <dbReference type="Proteomes" id="UP000244792"/>
    </source>
</evidence>
<feature type="transmembrane region" description="Helical" evidence="5">
    <location>
        <begin position="76"/>
        <end position="96"/>
    </location>
</feature>
<keyword evidence="2 5" id="KW-0812">Transmembrane</keyword>
<dbReference type="GO" id="GO:0012505">
    <property type="term" value="C:endomembrane system"/>
    <property type="evidence" value="ECO:0007669"/>
    <property type="project" value="UniProtKB-SubCell"/>
</dbReference>
<evidence type="ECO:0000256" key="3">
    <source>
        <dbReference type="ARBA" id="ARBA00022989"/>
    </source>
</evidence>
<feature type="transmembrane region" description="Helical" evidence="5">
    <location>
        <begin position="12"/>
        <end position="31"/>
    </location>
</feature>
<dbReference type="PROSITE" id="PS50244">
    <property type="entry name" value="S5A_REDUCTASE"/>
    <property type="match status" value="1"/>
</dbReference>
<keyword evidence="6" id="KW-0489">Methyltransferase</keyword>
<gene>
    <name evidence="6" type="ORF">TDSAC_1521</name>
</gene>
<comment type="subcellular location">
    <subcellularLocation>
        <location evidence="1">Endomembrane system</location>
        <topology evidence="1">Multi-pass membrane protein</topology>
    </subcellularLocation>
</comment>
<name>A0A2R4W2B0_THEAF</name>
<proteinExistence type="predicted"/>
<dbReference type="GO" id="GO:0032259">
    <property type="term" value="P:methylation"/>
    <property type="evidence" value="ECO:0007669"/>
    <property type="project" value="UniProtKB-KW"/>
</dbReference>
<evidence type="ECO:0000313" key="6">
    <source>
        <dbReference type="EMBL" id="AWB10860.1"/>
    </source>
</evidence>
<dbReference type="GO" id="GO:0008168">
    <property type="term" value="F:methyltransferase activity"/>
    <property type="evidence" value="ECO:0007669"/>
    <property type="project" value="UniProtKB-KW"/>
</dbReference>
<organism evidence="6 7">
    <name type="scientific">Thermodesulfobium acidiphilum</name>
    <dbReference type="NCBI Taxonomy" id="1794699"/>
    <lineage>
        <taxon>Bacteria</taxon>
        <taxon>Pseudomonadati</taxon>
        <taxon>Thermodesulfobiota</taxon>
        <taxon>Thermodesulfobiia</taxon>
        <taxon>Thermodesulfobiales</taxon>
        <taxon>Thermodesulfobiaceae</taxon>
        <taxon>Thermodesulfobium</taxon>
    </lineage>
</organism>
<protein>
    <submittedName>
        <fullName evidence="6">Protein-S-isoprenylcysteine O-methyltransferase Ste14</fullName>
    </submittedName>
</protein>
<dbReference type="Proteomes" id="UP000244792">
    <property type="component" value="Chromosome"/>
</dbReference>
<keyword evidence="6" id="KW-0808">Transferase</keyword>
<keyword evidence="4 5" id="KW-0472">Membrane</keyword>
<dbReference type="AlphaFoldDB" id="A0A2R4W2B0"/>
<dbReference type="RefSeq" id="WP_108309660.1">
    <property type="nucleotide sequence ID" value="NZ_CP020921.1"/>
</dbReference>
<dbReference type="KEGG" id="taci:TDSAC_1521"/>
<dbReference type="Gene3D" id="1.20.120.1630">
    <property type="match status" value="1"/>
</dbReference>
<dbReference type="Pfam" id="PF04191">
    <property type="entry name" value="PEMT"/>
    <property type="match status" value="1"/>
</dbReference>